<dbReference type="AlphaFoldDB" id="A0A6P6MM78"/>
<name>A0A6P6MM78_CARAU</name>
<evidence type="ECO:0000256" key="2">
    <source>
        <dbReference type="SAM" id="MobiDB-lite"/>
    </source>
</evidence>
<dbReference type="PANTHER" id="PTHR11505">
    <property type="entry name" value="L1 TRANSPOSABLE ELEMENT-RELATED"/>
    <property type="match status" value="1"/>
</dbReference>
<sequence>MEDQEETHLAMHSYARRTLSTNMETVAGQSDGFMPLPDTPEPNPAKKSKPSSDSPAVSDTMLMRFMQRMEAMHEETLRRIQGVEKTVIENSNSIKQIINSLEFHGEQVKCLNEKSNEMQKKIGKLEKENVELRDRCNDLDAYKRRWNLRVAGIPENSGENVKRIIIDLFSQVSPSIAADLHFGIDIAHRLGPRFAAEKSSRRIIVLFSSRSQRDTVWKDAKTSNLLREKKIKVFEDLSQKDKDARTLLWPTVERARREGKRAGFHGPFAVIEGKRLSAKDLANKST</sequence>
<gene>
    <name evidence="4" type="primary">LOC113068594</name>
</gene>
<dbReference type="OrthoDB" id="8843611at2759"/>
<dbReference type="RefSeq" id="XP_026097156.1">
    <property type="nucleotide sequence ID" value="XM_026241371.1"/>
</dbReference>
<organism evidence="3 4">
    <name type="scientific">Carassius auratus</name>
    <name type="common">Goldfish</name>
    <dbReference type="NCBI Taxonomy" id="7957"/>
    <lineage>
        <taxon>Eukaryota</taxon>
        <taxon>Metazoa</taxon>
        <taxon>Chordata</taxon>
        <taxon>Craniata</taxon>
        <taxon>Vertebrata</taxon>
        <taxon>Euteleostomi</taxon>
        <taxon>Actinopterygii</taxon>
        <taxon>Neopterygii</taxon>
        <taxon>Teleostei</taxon>
        <taxon>Ostariophysi</taxon>
        <taxon>Cypriniformes</taxon>
        <taxon>Cyprinidae</taxon>
        <taxon>Cyprininae</taxon>
        <taxon>Carassius</taxon>
    </lineage>
</organism>
<reference evidence="4" key="2">
    <citation type="submission" date="2025-08" db="UniProtKB">
        <authorList>
            <consortium name="RefSeq"/>
        </authorList>
    </citation>
    <scope>IDENTIFICATION</scope>
    <source>
        <strain evidence="4">Wakin</strain>
        <tissue evidence="4">Muscle</tissue>
    </source>
</reference>
<dbReference type="Proteomes" id="UP000515129">
    <property type="component" value="Linkage group LG45M"/>
</dbReference>
<keyword evidence="1" id="KW-0175">Coiled coil</keyword>
<dbReference type="GeneID" id="113068594"/>
<evidence type="ECO:0000313" key="3">
    <source>
        <dbReference type="Proteomes" id="UP000515129"/>
    </source>
</evidence>
<evidence type="ECO:0000313" key="4">
    <source>
        <dbReference type="RefSeq" id="XP_026097156.1"/>
    </source>
</evidence>
<reference evidence="3" key="1">
    <citation type="submission" date="2024-06" db="UniProtKB">
        <authorList>
            <consortium name="RefSeq"/>
        </authorList>
    </citation>
    <scope>NUCLEOTIDE SEQUENCE [LARGE SCALE GENOMIC DNA]</scope>
    <source>
        <strain evidence="3">Wakin</strain>
    </source>
</reference>
<feature type="coiled-coil region" evidence="1">
    <location>
        <begin position="66"/>
        <end position="142"/>
    </location>
</feature>
<evidence type="ECO:0000256" key="1">
    <source>
        <dbReference type="SAM" id="Coils"/>
    </source>
</evidence>
<protein>
    <submittedName>
        <fullName evidence="4">Uncharacterized protein LOC113068594</fullName>
    </submittedName>
</protein>
<feature type="region of interest" description="Disordered" evidence="2">
    <location>
        <begin position="20"/>
        <end position="58"/>
    </location>
</feature>
<dbReference type="KEGG" id="caua:113068594"/>
<dbReference type="Gene3D" id="3.30.70.1820">
    <property type="entry name" value="L1 transposable element, RRM domain"/>
    <property type="match status" value="1"/>
</dbReference>
<accession>A0A6P6MM78</accession>
<proteinExistence type="predicted"/>
<dbReference type="InterPro" id="IPR004244">
    <property type="entry name" value="Transposase_22"/>
</dbReference>
<keyword evidence="3" id="KW-1185">Reference proteome</keyword>